<comment type="caution">
    <text evidence="1">The sequence shown here is derived from an EMBL/GenBank/DDBJ whole genome shotgun (WGS) entry which is preliminary data.</text>
</comment>
<reference evidence="1" key="2">
    <citation type="journal article" date="2022" name="New Phytol.">
        <title>Evolutionary transition to the ectomycorrhizal habit in the genomes of a hyperdiverse lineage of mushroom-forming fungi.</title>
        <authorList>
            <person name="Looney B."/>
            <person name="Miyauchi S."/>
            <person name="Morin E."/>
            <person name="Drula E."/>
            <person name="Courty P.E."/>
            <person name="Kohler A."/>
            <person name="Kuo A."/>
            <person name="LaButti K."/>
            <person name="Pangilinan J."/>
            <person name="Lipzen A."/>
            <person name="Riley R."/>
            <person name="Andreopoulos W."/>
            <person name="He G."/>
            <person name="Johnson J."/>
            <person name="Nolan M."/>
            <person name="Tritt A."/>
            <person name="Barry K.W."/>
            <person name="Grigoriev I.V."/>
            <person name="Nagy L.G."/>
            <person name="Hibbett D."/>
            <person name="Henrissat B."/>
            <person name="Matheny P.B."/>
            <person name="Labbe J."/>
            <person name="Martin F.M."/>
        </authorList>
    </citation>
    <scope>NUCLEOTIDE SEQUENCE</scope>
    <source>
        <strain evidence="1">HHB10654</strain>
    </source>
</reference>
<name>A0ACB8SKL4_9AGAM</name>
<evidence type="ECO:0000313" key="2">
    <source>
        <dbReference type="Proteomes" id="UP000814140"/>
    </source>
</evidence>
<dbReference type="EMBL" id="MU277258">
    <property type="protein sequence ID" value="KAI0056782.1"/>
    <property type="molecule type" value="Genomic_DNA"/>
</dbReference>
<proteinExistence type="predicted"/>
<dbReference type="Proteomes" id="UP000814140">
    <property type="component" value="Unassembled WGS sequence"/>
</dbReference>
<gene>
    <name evidence="1" type="ORF">BV25DRAFT_1541789</name>
</gene>
<evidence type="ECO:0000313" key="1">
    <source>
        <dbReference type="EMBL" id="KAI0056782.1"/>
    </source>
</evidence>
<sequence>MFVLQPRHPILVDEVQHDLSPHSFATSALHAGSWVRIAVGRYRGDVGIVAKDTGEDAVTVYVVPRLDLSRPTMTNNVFIDSGFPNRPQAIAFRNPRALAALYTGSVSNYDIEKVTFTVHKFDFFDGMLCLRVARKALQLHPSPPTPTELEPFADSRIPIGPIVREIEIHNLRASLRQHDRIRVIQGSLINIWGYVDSVDGDVVRFRPPDSDELLYATVINDIRREFLTGDHVEARGATVRRGIVAAVGMKWIYYVLEATNDAHSSPIAFCFPYVPDFKTVRPLRTKDPYQQEKKEPRDPLIRKHVVALFRGEWKGYTGYVQSVNDETDIADVALDAQPGRVVKIPRDRLADLDSPNQLSLPMEQRKWGLQSSYLSDGDPTGPGPSTSDNIELSIPDREGTPVSRQGVNESSAFRVPSSAPAMSTSFQWKYPMTCHPTR</sequence>
<organism evidence="1 2">
    <name type="scientific">Artomyces pyxidatus</name>
    <dbReference type="NCBI Taxonomy" id="48021"/>
    <lineage>
        <taxon>Eukaryota</taxon>
        <taxon>Fungi</taxon>
        <taxon>Dikarya</taxon>
        <taxon>Basidiomycota</taxon>
        <taxon>Agaricomycotina</taxon>
        <taxon>Agaricomycetes</taxon>
        <taxon>Russulales</taxon>
        <taxon>Auriscalpiaceae</taxon>
        <taxon>Artomyces</taxon>
    </lineage>
</organism>
<keyword evidence="2" id="KW-1185">Reference proteome</keyword>
<accession>A0ACB8SKL4</accession>
<protein>
    <submittedName>
        <fullName evidence="1">Uncharacterized protein</fullName>
    </submittedName>
</protein>
<reference evidence="1" key="1">
    <citation type="submission" date="2021-03" db="EMBL/GenBank/DDBJ databases">
        <authorList>
            <consortium name="DOE Joint Genome Institute"/>
            <person name="Ahrendt S."/>
            <person name="Looney B.P."/>
            <person name="Miyauchi S."/>
            <person name="Morin E."/>
            <person name="Drula E."/>
            <person name="Courty P.E."/>
            <person name="Chicoki N."/>
            <person name="Fauchery L."/>
            <person name="Kohler A."/>
            <person name="Kuo A."/>
            <person name="Labutti K."/>
            <person name="Pangilinan J."/>
            <person name="Lipzen A."/>
            <person name="Riley R."/>
            <person name="Andreopoulos W."/>
            <person name="He G."/>
            <person name="Johnson J."/>
            <person name="Barry K.W."/>
            <person name="Grigoriev I.V."/>
            <person name="Nagy L."/>
            <person name="Hibbett D."/>
            <person name="Henrissat B."/>
            <person name="Matheny P.B."/>
            <person name="Labbe J."/>
            <person name="Martin F."/>
        </authorList>
    </citation>
    <scope>NUCLEOTIDE SEQUENCE</scope>
    <source>
        <strain evidence="1">HHB10654</strain>
    </source>
</reference>